<comment type="caution">
    <text evidence="1">The sequence shown here is derived from an EMBL/GenBank/DDBJ whole genome shotgun (WGS) entry which is preliminary data.</text>
</comment>
<sequence length="82" mass="9310">MRISNENWTVVVEKFGNPTSFVFHLAHLVIKLKYDPPEGERASLTKAKINCGGGEAVVLFRRRKEEYAKIESTGSPFWSLRA</sequence>
<protein>
    <submittedName>
        <fullName evidence="1">Uncharacterized protein</fullName>
    </submittedName>
</protein>
<dbReference type="AlphaFoldDB" id="A0A4Y2GW78"/>
<reference evidence="1 2" key="1">
    <citation type="journal article" date="2019" name="Sci. Rep.">
        <title>Orb-weaving spider Araneus ventricosus genome elucidates the spidroin gene catalogue.</title>
        <authorList>
            <person name="Kono N."/>
            <person name="Nakamura H."/>
            <person name="Ohtoshi R."/>
            <person name="Moran D.A.P."/>
            <person name="Shinohara A."/>
            <person name="Yoshida Y."/>
            <person name="Fujiwara M."/>
            <person name="Mori M."/>
            <person name="Tomita M."/>
            <person name="Arakawa K."/>
        </authorList>
    </citation>
    <scope>NUCLEOTIDE SEQUENCE [LARGE SCALE GENOMIC DNA]</scope>
</reference>
<name>A0A4Y2GW78_ARAVE</name>
<keyword evidence="2" id="KW-1185">Reference proteome</keyword>
<accession>A0A4Y2GW78</accession>
<gene>
    <name evidence="1" type="ORF">AVEN_55071_1</name>
</gene>
<proteinExistence type="predicted"/>
<dbReference type="EMBL" id="BGPR01001581">
    <property type="protein sequence ID" value="GBM57181.1"/>
    <property type="molecule type" value="Genomic_DNA"/>
</dbReference>
<evidence type="ECO:0000313" key="2">
    <source>
        <dbReference type="Proteomes" id="UP000499080"/>
    </source>
</evidence>
<evidence type="ECO:0000313" key="1">
    <source>
        <dbReference type="EMBL" id="GBM57181.1"/>
    </source>
</evidence>
<dbReference type="Proteomes" id="UP000499080">
    <property type="component" value="Unassembled WGS sequence"/>
</dbReference>
<organism evidence="1 2">
    <name type="scientific">Araneus ventricosus</name>
    <name type="common">Orbweaver spider</name>
    <name type="synonym">Epeira ventricosa</name>
    <dbReference type="NCBI Taxonomy" id="182803"/>
    <lineage>
        <taxon>Eukaryota</taxon>
        <taxon>Metazoa</taxon>
        <taxon>Ecdysozoa</taxon>
        <taxon>Arthropoda</taxon>
        <taxon>Chelicerata</taxon>
        <taxon>Arachnida</taxon>
        <taxon>Araneae</taxon>
        <taxon>Araneomorphae</taxon>
        <taxon>Entelegynae</taxon>
        <taxon>Araneoidea</taxon>
        <taxon>Araneidae</taxon>
        <taxon>Araneus</taxon>
    </lineage>
</organism>